<dbReference type="InterPro" id="IPR030677">
    <property type="entry name" value="Nnr"/>
</dbReference>
<comment type="similarity">
    <text evidence="17">Belongs to the NnrD/CARKD family.</text>
</comment>
<evidence type="ECO:0000256" key="7">
    <source>
        <dbReference type="ARBA" id="ARBA00022840"/>
    </source>
</evidence>
<comment type="catalytic activity">
    <reaction evidence="2 18">
        <text>(6R)-NADPHX = (6S)-NADPHX</text>
        <dbReference type="Rhea" id="RHEA:32227"/>
        <dbReference type="ChEBI" id="CHEBI:64076"/>
        <dbReference type="ChEBI" id="CHEBI:64077"/>
        <dbReference type="EC" id="5.1.99.6"/>
    </reaction>
</comment>
<keyword evidence="7 17" id="KW-0067">ATP-binding</keyword>
<evidence type="ECO:0000256" key="12">
    <source>
        <dbReference type="ARBA" id="ARBA00023239"/>
    </source>
</evidence>
<dbReference type="NCBIfam" id="TIGR00197">
    <property type="entry name" value="yjeF_nterm"/>
    <property type="match status" value="1"/>
</dbReference>
<comment type="caution">
    <text evidence="17">Lacks conserved residue(s) required for the propagation of feature annotation.</text>
</comment>
<evidence type="ECO:0000256" key="6">
    <source>
        <dbReference type="ARBA" id="ARBA00022741"/>
    </source>
</evidence>
<comment type="similarity">
    <text evidence="3 18">In the N-terminal section; belongs to the NnrE/AIBP family.</text>
</comment>
<evidence type="ECO:0000256" key="17">
    <source>
        <dbReference type="HAMAP-Rule" id="MF_01965"/>
    </source>
</evidence>
<dbReference type="CDD" id="cd01171">
    <property type="entry name" value="YXKO-related"/>
    <property type="match status" value="1"/>
</dbReference>
<keyword evidence="6 17" id="KW-0547">Nucleotide-binding</keyword>
<keyword evidence="12 17" id="KW-0456">Lyase</keyword>
<evidence type="ECO:0000256" key="18">
    <source>
        <dbReference type="PIRNR" id="PIRNR017184"/>
    </source>
</evidence>
<proteinExistence type="inferred from homology"/>
<accession>A0A8J7RL18</accession>
<feature type="binding site" evidence="17">
    <location>
        <position position="500"/>
    </location>
    <ligand>
        <name>AMP</name>
        <dbReference type="ChEBI" id="CHEBI:456215"/>
    </ligand>
</feature>
<dbReference type="SUPFAM" id="SSF53613">
    <property type="entry name" value="Ribokinase-like"/>
    <property type="match status" value="1"/>
</dbReference>
<feature type="domain" description="YjeF C-terminal" evidence="19">
    <location>
        <begin position="274"/>
        <end position="558"/>
    </location>
</feature>
<evidence type="ECO:0000256" key="1">
    <source>
        <dbReference type="ARBA" id="ARBA00000013"/>
    </source>
</evidence>
<comment type="cofactor">
    <cofactor evidence="17">
        <name>Mg(2+)</name>
        <dbReference type="ChEBI" id="CHEBI:18420"/>
    </cofactor>
</comment>
<dbReference type="InterPro" id="IPR000631">
    <property type="entry name" value="CARKD"/>
</dbReference>
<dbReference type="PANTHER" id="PTHR12592:SF0">
    <property type="entry name" value="ATP-DEPENDENT (S)-NAD(P)H-HYDRATE DEHYDRATASE"/>
    <property type="match status" value="1"/>
</dbReference>
<evidence type="ECO:0000259" key="20">
    <source>
        <dbReference type="PROSITE" id="PS51385"/>
    </source>
</evidence>
<evidence type="ECO:0000256" key="5">
    <source>
        <dbReference type="ARBA" id="ARBA00022723"/>
    </source>
</evidence>
<feature type="binding site" evidence="17">
    <location>
        <position position="309"/>
    </location>
    <ligand>
        <name>(6S)-NADPHX</name>
        <dbReference type="ChEBI" id="CHEBI:64076"/>
    </ligand>
</feature>
<feature type="domain" description="YjeF N-terminal" evidence="20">
    <location>
        <begin position="38"/>
        <end position="272"/>
    </location>
</feature>
<dbReference type="GO" id="GO:0046872">
    <property type="term" value="F:metal ion binding"/>
    <property type="evidence" value="ECO:0007669"/>
    <property type="project" value="UniProtKB-UniRule"/>
</dbReference>
<dbReference type="Gene3D" id="3.40.50.10260">
    <property type="entry name" value="YjeF N-terminal domain"/>
    <property type="match status" value="1"/>
</dbReference>
<dbReference type="PROSITE" id="PS51385">
    <property type="entry name" value="YJEF_N"/>
    <property type="match status" value="1"/>
</dbReference>
<keyword evidence="9 18" id="KW-0630">Potassium</keyword>
<evidence type="ECO:0000256" key="4">
    <source>
        <dbReference type="ARBA" id="ARBA00009524"/>
    </source>
</evidence>
<sequence length="561" mass="63462">MDLNNTKLDLGNNIINQLKNFQQKFKIIQKEYITTAEMNILDNNCEYYGISKRMLMENAGIQAYNEVINHEKQVENTTYAEIYLFCGKGNNGGDGFVLARHLSNPHRVNVVLLNDEDEIKTQESKENFDIINNIYKFGNINIYNLKKDFEQLFLNISYKLDTIANEDECKKKILFVDAMLGTGISGNLRYPYDKCIESLNLLKNNVNYNNYIDIISLDTETKGLISDKIITFHNYKDEYNEDNFNNLNSSEKSNNKNKTILKEIGIPDYINYLIGIGELKSLSKTETDSHKGNNGRTLVIGGSKDYYGAPIFSAVAASKIVDVVTVATVSPVAMALKNYPELMIKEFKGEYFNKHHVEELVSISKNYDSIVLGCGIGLNPNTKEFLEKYLNKILSEKESMPKLIIDADAIKLINPLDSDDLNKNLNEKNKELYIKLFTDKNIIFTPHKGEFEYIKPILKELSDIYQSNIVLKGKIDIVFNKNNIKLNMTGNAGMTIGGTGDILAGLIAGFSAKNDPYVSACAGVFINGLAGDYLNKQIGYNYNSRDILNVMPKILHNYLDF</sequence>
<dbReference type="PANTHER" id="PTHR12592">
    <property type="entry name" value="ATP-DEPENDENT (S)-NAD(P)H-HYDRATE DEHYDRATASE FAMILY MEMBER"/>
    <property type="match status" value="1"/>
</dbReference>
<comment type="catalytic activity">
    <reaction evidence="16 17 18">
        <text>(6S)-NADPHX + ADP = AMP + phosphate + NADPH + H(+)</text>
        <dbReference type="Rhea" id="RHEA:32235"/>
        <dbReference type="ChEBI" id="CHEBI:15378"/>
        <dbReference type="ChEBI" id="CHEBI:43474"/>
        <dbReference type="ChEBI" id="CHEBI:57783"/>
        <dbReference type="ChEBI" id="CHEBI:64076"/>
        <dbReference type="ChEBI" id="CHEBI:456215"/>
        <dbReference type="ChEBI" id="CHEBI:456216"/>
        <dbReference type="EC" id="4.2.1.136"/>
    </reaction>
</comment>
<dbReference type="GO" id="GO:0046496">
    <property type="term" value="P:nicotinamide nucleotide metabolic process"/>
    <property type="evidence" value="ECO:0007669"/>
    <property type="project" value="UniProtKB-UniRule"/>
</dbReference>
<dbReference type="GO" id="GO:0052855">
    <property type="term" value="F:ADP-dependent NAD(P)H-hydrate dehydratase activity"/>
    <property type="evidence" value="ECO:0007669"/>
    <property type="project" value="UniProtKB-UniRule"/>
</dbReference>
<comment type="function">
    <text evidence="17">Catalyzes the dehydration of the S-form of NAD(P)HX at the expense of ADP, which is converted to AMP. Together with NAD(P)HX epimerase, which catalyzes the epimerization of the S- and R-forms, the enzyme allows the repair of both epimers of NAD(P)HX, a damaged form of NAD(P)H that is a result of enzymatic or heat-dependent hydration.</text>
</comment>
<dbReference type="Gene3D" id="3.40.1190.20">
    <property type="match status" value="1"/>
</dbReference>
<keyword evidence="11 18" id="KW-0413">Isomerase</keyword>
<comment type="caution">
    <text evidence="21">The sequence shown here is derived from an EMBL/GenBank/DDBJ whole genome shotgun (WGS) entry which is preliminary data.</text>
</comment>
<reference evidence="21" key="1">
    <citation type="submission" date="2021-03" db="EMBL/GenBank/DDBJ databases">
        <title>Genomic Encyclopedia of Type Strains, Phase IV (KMG-V): Genome sequencing to study the core and pangenomes of soil and plant-associated prokaryotes.</title>
        <authorList>
            <person name="Whitman W."/>
        </authorList>
    </citation>
    <scope>NUCLEOTIDE SEQUENCE</scope>
    <source>
        <strain evidence="21">C4</strain>
    </source>
</reference>
<comment type="catalytic activity">
    <reaction evidence="1 18">
        <text>(6R)-NADHX = (6S)-NADHX</text>
        <dbReference type="Rhea" id="RHEA:32215"/>
        <dbReference type="ChEBI" id="CHEBI:64074"/>
        <dbReference type="ChEBI" id="CHEBI:64075"/>
        <dbReference type="EC" id="5.1.99.6"/>
    </reaction>
</comment>
<feature type="binding site" evidence="17">
    <location>
        <position position="375"/>
    </location>
    <ligand>
        <name>(6S)-NADPHX</name>
        <dbReference type="ChEBI" id="CHEBI:64076"/>
    </ligand>
</feature>
<evidence type="ECO:0000256" key="8">
    <source>
        <dbReference type="ARBA" id="ARBA00022857"/>
    </source>
</evidence>
<comment type="cofactor">
    <cofactor evidence="18">
        <name>K(+)</name>
        <dbReference type="ChEBI" id="CHEBI:29103"/>
    </cofactor>
    <text evidence="18">Binds 1 potassium ion per subunit.</text>
</comment>
<dbReference type="GO" id="GO:0005524">
    <property type="term" value="F:ATP binding"/>
    <property type="evidence" value="ECO:0007669"/>
    <property type="project" value="UniProtKB-UniRule"/>
</dbReference>
<keyword evidence="8 17" id="KW-0521">NADP</keyword>
<organism evidence="21 22">
    <name type="scientific">Methanococcus voltae</name>
    <dbReference type="NCBI Taxonomy" id="2188"/>
    <lineage>
        <taxon>Archaea</taxon>
        <taxon>Methanobacteriati</taxon>
        <taxon>Methanobacteriota</taxon>
        <taxon>Methanomada group</taxon>
        <taxon>Methanococci</taxon>
        <taxon>Methanococcales</taxon>
        <taxon>Methanococcaceae</taxon>
        <taxon>Methanococcus</taxon>
    </lineage>
</organism>
<evidence type="ECO:0000259" key="19">
    <source>
        <dbReference type="PROSITE" id="PS51383"/>
    </source>
</evidence>
<evidence type="ECO:0000256" key="14">
    <source>
        <dbReference type="ARBA" id="ARBA00025153"/>
    </source>
</evidence>
<evidence type="ECO:0000256" key="15">
    <source>
        <dbReference type="ARBA" id="ARBA00048238"/>
    </source>
</evidence>
<dbReference type="HAMAP" id="MF_01965">
    <property type="entry name" value="NADHX_dehydratase"/>
    <property type="match status" value="1"/>
</dbReference>
<feature type="binding site" evidence="17">
    <location>
        <position position="501"/>
    </location>
    <ligand>
        <name>(6S)-NADPHX</name>
        <dbReference type="ChEBI" id="CHEBI:64076"/>
    </ligand>
</feature>
<protein>
    <recommendedName>
        <fullName evidence="17">ADP-dependent (S)-NAD(P)H-hydrate dehydratase</fullName>
        <ecNumber evidence="17">4.2.1.136</ecNumber>
    </recommendedName>
    <alternativeName>
        <fullName evidence="17">ADP-dependent NAD(P)HX dehydratase</fullName>
    </alternativeName>
</protein>
<comment type="catalytic activity">
    <reaction evidence="15 17 18">
        <text>(6S)-NADHX + ADP = AMP + phosphate + NADH + H(+)</text>
        <dbReference type="Rhea" id="RHEA:32223"/>
        <dbReference type="ChEBI" id="CHEBI:15378"/>
        <dbReference type="ChEBI" id="CHEBI:43474"/>
        <dbReference type="ChEBI" id="CHEBI:57945"/>
        <dbReference type="ChEBI" id="CHEBI:64074"/>
        <dbReference type="ChEBI" id="CHEBI:456215"/>
        <dbReference type="ChEBI" id="CHEBI:456216"/>
        <dbReference type="EC" id="4.2.1.136"/>
    </reaction>
</comment>
<dbReference type="PIRSF" id="PIRSF017184">
    <property type="entry name" value="Nnr"/>
    <property type="match status" value="1"/>
</dbReference>
<dbReference type="EC" id="4.2.1.136" evidence="17"/>
<dbReference type="InterPro" id="IPR029056">
    <property type="entry name" value="Ribokinase-like"/>
</dbReference>
<evidence type="ECO:0000256" key="16">
    <source>
        <dbReference type="ARBA" id="ARBA00049209"/>
    </source>
</evidence>
<dbReference type="Pfam" id="PF01256">
    <property type="entry name" value="Carb_kinase"/>
    <property type="match status" value="1"/>
</dbReference>
<feature type="binding site" evidence="17">
    <location>
        <position position="447"/>
    </location>
    <ligand>
        <name>(6S)-NADPHX</name>
        <dbReference type="ChEBI" id="CHEBI:64076"/>
    </ligand>
</feature>
<dbReference type="AlphaFoldDB" id="A0A8J7RL18"/>
<keyword evidence="10 17" id="KW-0520">NAD</keyword>
<dbReference type="NCBIfam" id="TIGR00196">
    <property type="entry name" value="yjeF_cterm"/>
    <property type="match status" value="1"/>
</dbReference>
<dbReference type="GO" id="GO:0052856">
    <property type="term" value="F:NAD(P)HX epimerase activity"/>
    <property type="evidence" value="ECO:0007669"/>
    <property type="project" value="UniProtKB-EC"/>
</dbReference>
<dbReference type="Proteomes" id="UP000740329">
    <property type="component" value="Unassembled WGS sequence"/>
</dbReference>
<evidence type="ECO:0000313" key="21">
    <source>
        <dbReference type="EMBL" id="MBP2200781.1"/>
    </source>
</evidence>
<evidence type="ECO:0000256" key="10">
    <source>
        <dbReference type="ARBA" id="ARBA00023027"/>
    </source>
</evidence>
<keyword evidence="5 18" id="KW-0479">Metal-binding</keyword>
<dbReference type="EMBL" id="JAGGMV010000001">
    <property type="protein sequence ID" value="MBP2200781.1"/>
    <property type="molecule type" value="Genomic_DNA"/>
</dbReference>
<comment type="similarity">
    <text evidence="4 18">In the C-terminal section; belongs to the NnrD/CARKD family.</text>
</comment>
<evidence type="ECO:0000256" key="13">
    <source>
        <dbReference type="ARBA" id="ARBA00023268"/>
    </source>
</evidence>
<dbReference type="InterPro" id="IPR004443">
    <property type="entry name" value="YjeF_N_dom"/>
</dbReference>
<comment type="subunit">
    <text evidence="17">Homotetramer.</text>
</comment>
<dbReference type="SUPFAM" id="SSF64153">
    <property type="entry name" value="YjeF N-terminal domain-like"/>
    <property type="match status" value="1"/>
</dbReference>
<dbReference type="Pfam" id="PF03853">
    <property type="entry name" value="YjeF_N"/>
    <property type="match status" value="1"/>
</dbReference>
<keyword evidence="13" id="KW-0511">Multifunctional enzyme</keyword>
<comment type="function">
    <text evidence="14 18">Bifunctional enzyme that catalyzes the epimerization of the S- and R-forms of NAD(P)HX and the dehydration of the S-form of NAD(P)HX at the expense of ADP, which is converted to AMP. This allows the repair of both epimers of NAD(P)HX, a damaged form of NAD(P)H that is a result of enzymatic or heat-dependent hydration.</text>
</comment>
<dbReference type="GO" id="GO:0110051">
    <property type="term" value="P:metabolite repair"/>
    <property type="evidence" value="ECO:0007669"/>
    <property type="project" value="TreeGrafter"/>
</dbReference>
<gene>
    <name evidence="17" type="primary">nnrD</name>
    <name evidence="21" type="ORF">J3E07_000179</name>
</gene>
<evidence type="ECO:0000256" key="2">
    <source>
        <dbReference type="ARBA" id="ARBA00000909"/>
    </source>
</evidence>
<dbReference type="PROSITE" id="PS51383">
    <property type="entry name" value="YJEF_C_3"/>
    <property type="match status" value="1"/>
</dbReference>
<evidence type="ECO:0000256" key="11">
    <source>
        <dbReference type="ARBA" id="ARBA00023235"/>
    </source>
</evidence>
<evidence type="ECO:0000256" key="3">
    <source>
        <dbReference type="ARBA" id="ARBA00006001"/>
    </source>
</evidence>
<dbReference type="RefSeq" id="WP_209590156.1">
    <property type="nucleotide sequence ID" value="NZ_JAGGMV010000001.1"/>
</dbReference>
<evidence type="ECO:0000313" key="22">
    <source>
        <dbReference type="Proteomes" id="UP000740329"/>
    </source>
</evidence>
<dbReference type="InterPro" id="IPR036652">
    <property type="entry name" value="YjeF_N_dom_sf"/>
</dbReference>
<name>A0A8J7RL18_METVO</name>
<evidence type="ECO:0000256" key="9">
    <source>
        <dbReference type="ARBA" id="ARBA00022958"/>
    </source>
</evidence>